<evidence type="ECO:0000256" key="1">
    <source>
        <dbReference type="SAM" id="Phobius"/>
    </source>
</evidence>
<evidence type="ECO:0000313" key="4">
    <source>
        <dbReference type="Proteomes" id="UP001517247"/>
    </source>
</evidence>
<dbReference type="EMBL" id="SSHJ02000010">
    <property type="protein sequence ID" value="MFN0257757.1"/>
    <property type="molecule type" value="Genomic_DNA"/>
</dbReference>
<dbReference type="Gene3D" id="3.55.50.30">
    <property type="match status" value="1"/>
</dbReference>
<keyword evidence="4" id="KW-1185">Reference proteome</keyword>
<gene>
    <name evidence="3" type="ORF">E6A44_019390</name>
</gene>
<name>A0ABW9JEK3_9SPHI</name>
<accession>A0ABW9JEK3</accession>
<dbReference type="PANTHER" id="PTHR30273">
    <property type="entry name" value="PERIPLASMIC SIGNAL SENSOR AND SIGMA FACTOR ACTIVATOR FECR-RELATED"/>
    <property type="match status" value="1"/>
</dbReference>
<dbReference type="Pfam" id="PF04773">
    <property type="entry name" value="FecR"/>
    <property type="match status" value="1"/>
</dbReference>
<feature type="transmembrane region" description="Helical" evidence="1">
    <location>
        <begin position="99"/>
        <end position="119"/>
    </location>
</feature>
<proteinExistence type="predicted"/>
<dbReference type="PIRSF" id="PIRSF018266">
    <property type="entry name" value="FecR"/>
    <property type="match status" value="1"/>
</dbReference>
<reference evidence="3 4" key="1">
    <citation type="submission" date="2024-12" db="EMBL/GenBank/DDBJ databases">
        <authorList>
            <person name="Hu S."/>
        </authorList>
    </citation>
    <scope>NUCLEOTIDE SEQUENCE [LARGE SCALE GENOMIC DNA]</scope>
    <source>
        <strain evidence="3 4">THG-T11</strain>
    </source>
</reference>
<organism evidence="3 4">
    <name type="scientific">Pedobacter ureilyticus</name>
    <dbReference type="NCBI Taxonomy" id="1393051"/>
    <lineage>
        <taxon>Bacteria</taxon>
        <taxon>Pseudomonadati</taxon>
        <taxon>Bacteroidota</taxon>
        <taxon>Sphingobacteriia</taxon>
        <taxon>Sphingobacteriales</taxon>
        <taxon>Sphingobacteriaceae</taxon>
        <taxon>Pedobacter</taxon>
    </lineage>
</organism>
<dbReference type="PANTHER" id="PTHR30273:SF2">
    <property type="entry name" value="PROTEIN FECR"/>
    <property type="match status" value="1"/>
</dbReference>
<keyword evidence="1" id="KW-0472">Membrane</keyword>
<keyword evidence="1" id="KW-0812">Transmembrane</keyword>
<keyword evidence="1" id="KW-1133">Transmembrane helix</keyword>
<dbReference type="InterPro" id="IPR006860">
    <property type="entry name" value="FecR"/>
</dbReference>
<dbReference type="InterPro" id="IPR012373">
    <property type="entry name" value="Ferrdict_sens_TM"/>
</dbReference>
<evidence type="ECO:0000259" key="2">
    <source>
        <dbReference type="Pfam" id="PF04773"/>
    </source>
</evidence>
<feature type="domain" description="FecR protein" evidence="2">
    <location>
        <begin position="128"/>
        <end position="230"/>
    </location>
</feature>
<dbReference type="Proteomes" id="UP001517247">
    <property type="component" value="Unassembled WGS sequence"/>
</dbReference>
<dbReference type="Gene3D" id="2.60.120.1440">
    <property type="match status" value="1"/>
</dbReference>
<evidence type="ECO:0000313" key="3">
    <source>
        <dbReference type="EMBL" id="MFN0257757.1"/>
    </source>
</evidence>
<dbReference type="RefSeq" id="WP_138724835.1">
    <property type="nucleotide sequence ID" value="NZ_SSHJ02000010.1"/>
</dbReference>
<sequence>MTKKHHKYAAYQLFDFLLDADFKQWVLHPSSELDEFWHSVIAENPSQYRTIQKAIQIIRNLPVVDETTHSERKNLLWKEIEARLSDEPQIRTKKLKLSFVKYAAAILIVIGTVSGFWFYQHKTALIYIATGNAENKSVQLPDGSHVLLAPNSSISYHKNFTKSKSREIWAKGDAKFNVRHINQNPKDIKKGERFVVHLDQKVDVEVLGTVFSISNRRGLSSVVLLSGSVKVNRDENALLLKPGESVVSEINKKLTLSRQPLPVVRVWEQHIATLNRTSVHQIIELIKDTYGVELNVDDNSILQKELDGVLPLNDREKALQILTSITGTSLYEKNGVYLLKEIR</sequence>
<comment type="caution">
    <text evidence="3">The sequence shown here is derived from an EMBL/GenBank/DDBJ whole genome shotgun (WGS) entry which is preliminary data.</text>
</comment>
<protein>
    <submittedName>
        <fullName evidence="3">FecR family protein</fullName>
    </submittedName>
</protein>